<dbReference type="Ensembl" id="ENSCINT00000015878.3">
    <property type="protein sequence ID" value="ENSCINP00000015878.3"/>
    <property type="gene ID" value="ENSCING00000007739.3"/>
</dbReference>
<dbReference type="Gene3D" id="3.30.560.10">
    <property type="entry name" value="Glucose Oxidase, domain 3"/>
    <property type="match status" value="1"/>
</dbReference>
<dbReference type="GO" id="GO:0050660">
    <property type="term" value="F:flavin adenine dinucleotide binding"/>
    <property type="evidence" value="ECO:0007669"/>
    <property type="project" value="InterPro"/>
</dbReference>
<reference evidence="4" key="1">
    <citation type="journal article" date="2002" name="Science">
        <title>The draft genome of Ciona intestinalis: insights into chordate and vertebrate origins.</title>
        <authorList>
            <person name="Dehal P."/>
            <person name="Satou Y."/>
            <person name="Campbell R.K."/>
            <person name="Chapman J."/>
            <person name="Degnan B."/>
            <person name="De Tomaso A."/>
            <person name="Davidson B."/>
            <person name="Di Gregorio A."/>
            <person name="Gelpke M."/>
            <person name="Goodstein D.M."/>
            <person name="Harafuji N."/>
            <person name="Hastings K.E."/>
            <person name="Ho I."/>
            <person name="Hotta K."/>
            <person name="Huang W."/>
            <person name="Kawashima T."/>
            <person name="Lemaire P."/>
            <person name="Martinez D."/>
            <person name="Meinertzhagen I.A."/>
            <person name="Necula S."/>
            <person name="Nonaka M."/>
            <person name="Putnam N."/>
            <person name="Rash S."/>
            <person name="Saiga H."/>
            <person name="Satake M."/>
            <person name="Terry A."/>
            <person name="Yamada L."/>
            <person name="Wang H.G."/>
            <person name="Awazu S."/>
            <person name="Azumi K."/>
            <person name="Boore J."/>
            <person name="Branno M."/>
            <person name="Chin-Bow S."/>
            <person name="DeSantis R."/>
            <person name="Doyle S."/>
            <person name="Francino P."/>
            <person name="Keys D.N."/>
            <person name="Haga S."/>
            <person name="Hayashi H."/>
            <person name="Hino K."/>
            <person name="Imai K.S."/>
            <person name="Inaba K."/>
            <person name="Kano S."/>
            <person name="Kobayashi K."/>
            <person name="Kobayashi M."/>
            <person name="Lee B.I."/>
            <person name="Makabe K.W."/>
            <person name="Manohar C."/>
            <person name="Matassi G."/>
            <person name="Medina M."/>
            <person name="Mochizuki Y."/>
            <person name="Mount S."/>
            <person name="Morishita T."/>
            <person name="Miura S."/>
            <person name="Nakayama A."/>
            <person name="Nishizaka S."/>
            <person name="Nomoto H."/>
            <person name="Ohta F."/>
            <person name="Oishi K."/>
            <person name="Rigoutsos I."/>
            <person name="Sano M."/>
            <person name="Sasaki A."/>
            <person name="Sasakura Y."/>
            <person name="Shoguchi E."/>
            <person name="Shin-i T."/>
            <person name="Spagnuolo A."/>
            <person name="Stainier D."/>
            <person name="Suzuki M.M."/>
            <person name="Tassy O."/>
            <person name="Takatori N."/>
            <person name="Tokuoka M."/>
            <person name="Yagi K."/>
            <person name="Yoshizaki F."/>
            <person name="Wada S."/>
            <person name="Zhang C."/>
            <person name="Hyatt P.D."/>
            <person name="Larimer F."/>
            <person name="Detter C."/>
            <person name="Doggett N."/>
            <person name="Glavina T."/>
            <person name="Hawkins T."/>
            <person name="Richardson P."/>
            <person name="Lucas S."/>
            <person name="Kohara Y."/>
            <person name="Levine M."/>
            <person name="Satoh N."/>
            <person name="Rokhsar D.S."/>
        </authorList>
    </citation>
    <scope>NUCLEOTIDE SEQUENCE [LARGE SCALE GENOMIC DNA]</scope>
</reference>
<name>F6Z0A0_CIOIN</name>
<dbReference type="SUPFAM" id="SSF54373">
    <property type="entry name" value="FAD-linked reductases, C-terminal domain"/>
    <property type="match status" value="1"/>
</dbReference>
<dbReference type="Pfam" id="PF05199">
    <property type="entry name" value="GMC_oxred_C"/>
    <property type="match status" value="1"/>
</dbReference>
<reference evidence="3" key="4">
    <citation type="submission" date="2025-09" db="UniProtKB">
        <authorList>
            <consortium name="Ensembl"/>
        </authorList>
    </citation>
    <scope>IDENTIFICATION</scope>
</reference>
<dbReference type="InParanoid" id="F6Z0A0"/>
<sequence length="304" mass="33692">MLSGVGPKQHLKDLGINAIADLPGVGSNLQDHVMVPAPFYATKLPPRSSLDMYTPLLGILPYIFTSSGPLLSSGGVEANAFIRSHLAKEGRPDIQLIVQSARWDFGMTMNMILDLLNLDAEHMKRIEKWRVTQNAETTAHFLIQTGLVRPHSVGTIRLKSSNYKDHPLIDPQYLTDKRDVEILIAAMRKNEALEQTEAFKSVDAKLEFGYYGCGNETSPRSDKFYECVIRLITLTIYHPVGTAKIGSKDDVMAVVDPRLKVYKVDGLRVADASVMPSITSANTQAPCYMIGEKAADMIKEDWVL</sequence>
<dbReference type="InterPro" id="IPR012132">
    <property type="entry name" value="GMC_OxRdtase"/>
</dbReference>
<dbReference type="SUPFAM" id="SSF51905">
    <property type="entry name" value="FAD/NAD(P)-binding domain"/>
    <property type="match status" value="1"/>
</dbReference>
<dbReference type="GO" id="GO:0008812">
    <property type="term" value="F:choline dehydrogenase activity"/>
    <property type="evidence" value="ECO:0000318"/>
    <property type="project" value="GO_Central"/>
</dbReference>
<proteinExistence type="inferred from homology"/>
<dbReference type="OMA" id="PHANIEY"/>
<evidence type="ECO:0000313" key="3">
    <source>
        <dbReference type="Ensembl" id="ENSCINP00000015878.3"/>
    </source>
</evidence>
<organism evidence="3 4">
    <name type="scientific">Ciona intestinalis</name>
    <name type="common">Transparent sea squirt</name>
    <name type="synonym">Ascidia intestinalis</name>
    <dbReference type="NCBI Taxonomy" id="7719"/>
    <lineage>
        <taxon>Eukaryota</taxon>
        <taxon>Metazoa</taxon>
        <taxon>Chordata</taxon>
        <taxon>Tunicata</taxon>
        <taxon>Ascidiacea</taxon>
        <taxon>Phlebobranchia</taxon>
        <taxon>Cionidae</taxon>
        <taxon>Ciona</taxon>
    </lineage>
</organism>
<dbReference type="HOGENOM" id="CLU_002865_0_1_1"/>
<dbReference type="PANTHER" id="PTHR11552:SF147">
    <property type="entry name" value="CHOLINE DEHYDROGENASE, MITOCHONDRIAL"/>
    <property type="match status" value="1"/>
</dbReference>
<comment type="similarity">
    <text evidence="1">Belongs to the GMC oxidoreductase family.</text>
</comment>
<evidence type="ECO:0000259" key="2">
    <source>
        <dbReference type="Pfam" id="PF05199"/>
    </source>
</evidence>
<dbReference type="AlphaFoldDB" id="F6Z0A0"/>
<dbReference type="STRING" id="7719.ENSCINP00000015878"/>
<dbReference type="GeneTree" id="ENSGT00940000165117"/>
<dbReference type="InterPro" id="IPR007867">
    <property type="entry name" value="GMC_OxRtase_C"/>
</dbReference>
<reference evidence="3" key="2">
    <citation type="journal article" date="2008" name="Genome Biol.">
        <title>Improved genome assembly and evidence-based global gene model set for the chordate Ciona intestinalis: new insight into intron and operon populations.</title>
        <authorList>
            <person name="Satou Y."/>
            <person name="Mineta K."/>
            <person name="Ogasawara M."/>
            <person name="Sasakura Y."/>
            <person name="Shoguchi E."/>
            <person name="Ueno K."/>
            <person name="Yamada L."/>
            <person name="Matsumoto J."/>
            <person name="Wasserscheid J."/>
            <person name="Dewar K."/>
            <person name="Wiley G.B."/>
            <person name="Macmil S.L."/>
            <person name="Roe B.A."/>
            <person name="Zeller R.W."/>
            <person name="Hastings K.E."/>
            <person name="Lemaire P."/>
            <person name="Lindquist E."/>
            <person name="Endo T."/>
            <person name="Hotta K."/>
            <person name="Inaba K."/>
        </authorList>
    </citation>
    <scope>NUCLEOTIDE SEQUENCE [LARGE SCALE GENOMIC DNA]</scope>
    <source>
        <strain evidence="3">wild type</strain>
    </source>
</reference>
<dbReference type="PANTHER" id="PTHR11552">
    <property type="entry name" value="GLUCOSE-METHANOL-CHOLINE GMC OXIDOREDUCTASE"/>
    <property type="match status" value="1"/>
</dbReference>
<accession>F6Z0A0</accession>
<evidence type="ECO:0000313" key="4">
    <source>
        <dbReference type="Proteomes" id="UP000008144"/>
    </source>
</evidence>
<dbReference type="GO" id="GO:0005743">
    <property type="term" value="C:mitochondrial inner membrane"/>
    <property type="evidence" value="ECO:0000318"/>
    <property type="project" value="GO_Central"/>
</dbReference>
<dbReference type="EMBL" id="EAAA01000619">
    <property type="status" value="NOT_ANNOTATED_CDS"/>
    <property type="molecule type" value="Genomic_DNA"/>
</dbReference>
<reference evidence="3" key="3">
    <citation type="submission" date="2025-08" db="UniProtKB">
        <authorList>
            <consortium name="Ensembl"/>
        </authorList>
    </citation>
    <scope>IDENTIFICATION</scope>
</reference>
<protein>
    <recommendedName>
        <fullName evidence="2">Glucose-methanol-choline oxidoreductase C-terminal domain-containing protein</fullName>
    </recommendedName>
</protein>
<evidence type="ECO:0000256" key="1">
    <source>
        <dbReference type="ARBA" id="ARBA00010790"/>
    </source>
</evidence>
<dbReference type="Gene3D" id="3.50.50.60">
    <property type="entry name" value="FAD/NAD(P)-binding domain"/>
    <property type="match status" value="1"/>
</dbReference>
<dbReference type="InterPro" id="IPR036188">
    <property type="entry name" value="FAD/NAD-bd_sf"/>
</dbReference>
<feature type="domain" description="Glucose-methanol-choline oxidoreductase C-terminal" evidence="2">
    <location>
        <begin position="150"/>
        <end position="291"/>
    </location>
</feature>
<keyword evidence="4" id="KW-1185">Reference proteome</keyword>
<dbReference type="Proteomes" id="UP000008144">
    <property type="component" value="Chromosome 10"/>
</dbReference>